<evidence type="ECO:0000313" key="8">
    <source>
        <dbReference type="EMBL" id="RYJ45044.1"/>
    </source>
</evidence>
<keyword evidence="9" id="KW-1185">Reference proteome</keyword>
<dbReference type="OrthoDB" id="1121311at2"/>
<comment type="caution">
    <text evidence="8">The sequence shown here is derived from an EMBL/GenBank/DDBJ whole genome shotgun (WGS) entry which is preliminary data.</text>
</comment>
<dbReference type="AlphaFoldDB" id="A0A444WH53"/>
<protein>
    <submittedName>
        <fullName evidence="8">Protein YdzA</fullName>
    </submittedName>
</protein>
<feature type="transmembrane region" description="Helical" evidence="6">
    <location>
        <begin position="65"/>
        <end position="84"/>
    </location>
</feature>
<evidence type="ECO:0000256" key="5">
    <source>
        <dbReference type="ARBA" id="ARBA00023136"/>
    </source>
</evidence>
<keyword evidence="3 6" id="KW-0812">Transmembrane</keyword>
<feature type="transmembrane region" description="Helical" evidence="6">
    <location>
        <begin position="38"/>
        <end position="58"/>
    </location>
</feature>
<reference evidence="8 9" key="1">
    <citation type="submission" date="2014-12" db="EMBL/GenBank/DDBJ databases">
        <title>Genome sequence of Flavobacterium beibuense RSKm HC5.</title>
        <authorList>
            <person name="Kim J.F."/>
            <person name="Song J.Y."/>
            <person name="Kwak M.-J."/>
            <person name="Lee S.-W."/>
        </authorList>
    </citation>
    <scope>NUCLEOTIDE SEQUENCE [LARGE SCALE GENOMIC DNA]</scope>
    <source>
        <strain evidence="8 9">RSKm HC5</strain>
    </source>
</reference>
<keyword evidence="5 6" id="KW-0472">Membrane</keyword>
<organism evidence="8 9">
    <name type="scientific">Flavobacterium beibuense</name>
    <dbReference type="NCBI Taxonomy" id="657326"/>
    <lineage>
        <taxon>Bacteria</taxon>
        <taxon>Pseudomonadati</taxon>
        <taxon>Bacteroidota</taxon>
        <taxon>Flavobacteriia</taxon>
        <taxon>Flavobacteriales</taxon>
        <taxon>Flavobacteriaceae</taxon>
        <taxon>Flavobacterium</taxon>
    </lineage>
</organism>
<sequence>MVKFFKIIATLEGLSLLVLLFVAMPMKYILDMPEMVRYVGMAHGMLFIAYIVLAFILFSEEKWPVKKLLIVCVASVIPFGTFYIENKYFKASSNS</sequence>
<dbReference type="Proteomes" id="UP000289775">
    <property type="component" value="Unassembled WGS sequence"/>
</dbReference>
<comment type="subcellular location">
    <subcellularLocation>
        <location evidence="1">Cell membrane</location>
        <topology evidence="1">Multi-pass membrane protein</topology>
    </subcellularLocation>
</comment>
<dbReference type="Pfam" id="PF12823">
    <property type="entry name" value="DUF3817"/>
    <property type="match status" value="1"/>
</dbReference>
<dbReference type="PANTHER" id="PTHR40077">
    <property type="entry name" value="MEMBRANE PROTEIN-RELATED"/>
    <property type="match status" value="1"/>
</dbReference>
<evidence type="ECO:0000256" key="4">
    <source>
        <dbReference type="ARBA" id="ARBA00022989"/>
    </source>
</evidence>
<keyword evidence="2" id="KW-1003">Cell membrane</keyword>
<evidence type="ECO:0000256" key="2">
    <source>
        <dbReference type="ARBA" id="ARBA00022475"/>
    </source>
</evidence>
<gene>
    <name evidence="8" type="ORF">NU09_0678</name>
</gene>
<proteinExistence type="predicted"/>
<dbReference type="NCBIfam" id="TIGR03954">
    <property type="entry name" value="integ_memb_HG"/>
    <property type="match status" value="1"/>
</dbReference>
<keyword evidence="4 6" id="KW-1133">Transmembrane helix</keyword>
<accession>A0A444WH53</accession>
<evidence type="ECO:0000259" key="7">
    <source>
        <dbReference type="Pfam" id="PF12823"/>
    </source>
</evidence>
<name>A0A444WH53_9FLAO</name>
<evidence type="ECO:0000313" key="9">
    <source>
        <dbReference type="Proteomes" id="UP000289775"/>
    </source>
</evidence>
<dbReference type="PANTHER" id="PTHR40077:SF2">
    <property type="entry name" value="MEMBRANE PROTEIN"/>
    <property type="match status" value="1"/>
</dbReference>
<evidence type="ECO:0000256" key="3">
    <source>
        <dbReference type="ARBA" id="ARBA00022692"/>
    </source>
</evidence>
<dbReference type="EMBL" id="JUIW01000002">
    <property type="protein sequence ID" value="RYJ45044.1"/>
    <property type="molecule type" value="Genomic_DNA"/>
</dbReference>
<dbReference type="RefSeq" id="WP_129749847.1">
    <property type="nucleotide sequence ID" value="NZ_JUIW01000002.1"/>
</dbReference>
<feature type="transmembrane region" description="Helical" evidence="6">
    <location>
        <begin position="7"/>
        <end position="26"/>
    </location>
</feature>
<dbReference type="InterPro" id="IPR023845">
    <property type="entry name" value="DUF3817_TM"/>
</dbReference>
<dbReference type="GO" id="GO:0005886">
    <property type="term" value="C:plasma membrane"/>
    <property type="evidence" value="ECO:0007669"/>
    <property type="project" value="UniProtKB-SubCell"/>
</dbReference>
<evidence type="ECO:0000256" key="6">
    <source>
        <dbReference type="SAM" id="Phobius"/>
    </source>
</evidence>
<feature type="domain" description="DUF3817" evidence="7">
    <location>
        <begin position="3"/>
        <end position="88"/>
    </location>
</feature>
<evidence type="ECO:0000256" key="1">
    <source>
        <dbReference type="ARBA" id="ARBA00004651"/>
    </source>
</evidence>